<dbReference type="GO" id="GO:0005524">
    <property type="term" value="F:ATP binding"/>
    <property type="evidence" value="ECO:0007669"/>
    <property type="project" value="UniProtKB-KW"/>
</dbReference>
<keyword evidence="2" id="KW-0934">Plastid</keyword>
<evidence type="ECO:0000313" key="11">
    <source>
        <dbReference type="Proteomes" id="UP000275267"/>
    </source>
</evidence>
<keyword evidence="3 7" id="KW-0677">Repeat</keyword>
<dbReference type="STRING" id="4540.A0A3L6R8X6"/>
<evidence type="ECO:0000259" key="9">
    <source>
        <dbReference type="PROSITE" id="PS51903"/>
    </source>
</evidence>
<dbReference type="OrthoDB" id="47330at2759"/>
<dbReference type="FunFam" id="3.40.50.300:FF:000025">
    <property type="entry name" value="ATP-dependent Clp protease subunit"/>
    <property type="match status" value="1"/>
</dbReference>
<keyword evidence="4" id="KW-0547">Nucleotide-binding</keyword>
<dbReference type="InterPro" id="IPR001943">
    <property type="entry name" value="UVR_dom"/>
</dbReference>
<dbReference type="InterPro" id="IPR003959">
    <property type="entry name" value="ATPase_AAA_core"/>
</dbReference>
<dbReference type="SUPFAM" id="SSF81923">
    <property type="entry name" value="Double Clp-N motif"/>
    <property type="match status" value="1"/>
</dbReference>
<dbReference type="Proteomes" id="UP000275267">
    <property type="component" value="Unassembled WGS sequence"/>
</dbReference>
<keyword evidence="6" id="KW-0143">Chaperone</keyword>
<dbReference type="SUPFAM" id="SSF52540">
    <property type="entry name" value="P-loop containing nucleoside triphosphate hydrolases"/>
    <property type="match status" value="2"/>
</dbReference>
<evidence type="ECO:0000256" key="1">
    <source>
        <dbReference type="ARBA" id="ARBA00004229"/>
    </source>
</evidence>
<proteinExistence type="predicted"/>
<feature type="domain" description="UVR" evidence="8">
    <location>
        <begin position="333"/>
        <end position="368"/>
    </location>
</feature>
<dbReference type="Gene3D" id="1.10.1780.10">
    <property type="entry name" value="Clp, N-terminal domain"/>
    <property type="match status" value="1"/>
</dbReference>
<dbReference type="Gene3D" id="4.10.860.10">
    <property type="entry name" value="UVR domain"/>
    <property type="match status" value="1"/>
</dbReference>
<comment type="subcellular location">
    <subcellularLocation>
        <location evidence="1">Plastid</location>
        <location evidence="1">Chloroplast</location>
    </subcellularLocation>
</comment>
<evidence type="ECO:0000256" key="7">
    <source>
        <dbReference type="PROSITE-ProRule" id="PRU01251"/>
    </source>
</evidence>
<dbReference type="InterPro" id="IPR004176">
    <property type="entry name" value="Clp_R_N"/>
</dbReference>
<evidence type="ECO:0000256" key="6">
    <source>
        <dbReference type="ARBA" id="ARBA00023186"/>
    </source>
</evidence>
<evidence type="ECO:0000256" key="4">
    <source>
        <dbReference type="ARBA" id="ARBA00022741"/>
    </source>
</evidence>
<dbReference type="Gene3D" id="1.10.8.60">
    <property type="match status" value="1"/>
</dbReference>
<dbReference type="GO" id="GO:0016887">
    <property type="term" value="F:ATP hydrolysis activity"/>
    <property type="evidence" value="ECO:0007669"/>
    <property type="project" value="InterPro"/>
</dbReference>
<dbReference type="InterPro" id="IPR027417">
    <property type="entry name" value="P-loop_NTPase"/>
</dbReference>
<accession>A0A3L6R8X6</accession>
<name>A0A3L6R8X6_PANMI</name>
<dbReference type="InterPro" id="IPR028299">
    <property type="entry name" value="ClpA/B_CS2"/>
</dbReference>
<keyword evidence="5" id="KW-0067">ATP-binding</keyword>
<keyword evidence="11" id="KW-1185">Reference proteome</keyword>
<dbReference type="CDD" id="cd19499">
    <property type="entry name" value="RecA-like_ClpB_Hsp104-like"/>
    <property type="match status" value="1"/>
</dbReference>
<dbReference type="InterPro" id="IPR050130">
    <property type="entry name" value="ClpA_ClpB"/>
</dbReference>
<reference evidence="11" key="1">
    <citation type="journal article" date="2019" name="Nat. Commun.">
        <title>The genome of broomcorn millet.</title>
        <authorList>
            <person name="Zou C."/>
            <person name="Miki D."/>
            <person name="Li D."/>
            <person name="Tang Q."/>
            <person name="Xiao L."/>
            <person name="Rajput S."/>
            <person name="Deng P."/>
            <person name="Jia W."/>
            <person name="Huang R."/>
            <person name="Zhang M."/>
            <person name="Sun Y."/>
            <person name="Hu J."/>
            <person name="Fu X."/>
            <person name="Schnable P.S."/>
            <person name="Li F."/>
            <person name="Zhang H."/>
            <person name="Feng B."/>
            <person name="Zhu X."/>
            <person name="Liu R."/>
            <person name="Schnable J.C."/>
            <person name="Zhu J.-K."/>
            <person name="Zhang H."/>
        </authorList>
    </citation>
    <scope>NUCLEOTIDE SEQUENCE [LARGE SCALE GENOMIC DNA]</scope>
</reference>
<dbReference type="InterPro" id="IPR036628">
    <property type="entry name" value="Clp_N_dom_sf"/>
</dbReference>
<dbReference type="CDD" id="cd00009">
    <property type="entry name" value="AAA"/>
    <property type="match status" value="1"/>
</dbReference>
<gene>
    <name evidence="10" type="ORF">C2845_PM06G13240</name>
</gene>
<organism evidence="10 11">
    <name type="scientific">Panicum miliaceum</name>
    <name type="common">Proso millet</name>
    <name type="synonym">Broomcorn millet</name>
    <dbReference type="NCBI Taxonomy" id="4540"/>
    <lineage>
        <taxon>Eukaryota</taxon>
        <taxon>Viridiplantae</taxon>
        <taxon>Streptophyta</taxon>
        <taxon>Embryophyta</taxon>
        <taxon>Tracheophyta</taxon>
        <taxon>Spermatophyta</taxon>
        <taxon>Magnoliopsida</taxon>
        <taxon>Liliopsida</taxon>
        <taxon>Poales</taxon>
        <taxon>Poaceae</taxon>
        <taxon>PACMAD clade</taxon>
        <taxon>Panicoideae</taxon>
        <taxon>Panicodae</taxon>
        <taxon>Paniceae</taxon>
        <taxon>Panicinae</taxon>
        <taxon>Panicum</taxon>
        <taxon>Panicum sect. Panicum</taxon>
    </lineage>
</organism>
<dbReference type="Pfam" id="PF10431">
    <property type="entry name" value="ClpB_D2-small"/>
    <property type="match status" value="1"/>
</dbReference>
<dbReference type="Gene3D" id="3.40.50.300">
    <property type="entry name" value="P-loop containing nucleotide triphosphate hydrolases"/>
    <property type="match status" value="2"/>
</dbReference>
<dbReference type="Pfam" id="PF00004">
    <property type="entry name" value="AAA"/>
    <property type="match status" value="1"/>
</dbReference>
<dbReference type="PROSITE" id="PS00871">
    <property type="entry name" value="CLPAB_2"/>
    <property type="match status" value="1"/>
</dbReference>
<feature type="domain" description="Clp R" evidence="9">
    <location>
        <begin position="1"/>
        <end position="129"/>
    </location>
</feature>
<dbReference type="PRINTS" id="PR00300">
    <property type="entry name" value="CLPPROTEASEA"/>
</dbReference>
<dbReference type="InterPro" id="IPR041546">
    <property type="entry name" value="ClpA/ClpB_AAA_lid"/>
</dbReference>
<dbReference type="GO" id="GO:0009507">
    <property type="term" value="C:chloroplast"/>
    <property type="evidence" value="ECO:0007669"/>
    <property type="project" value="UniProtKB-SubCell"/>
</dbReference>
<dbReference type="PANTHER" id="PTHR11638:SF155">
    <property type="entry name" value="CHAPERONE PROTEIN CLPC1, CHLOROPLASTIC-LIKE"/>
    <property type="match status" value="1"/>
</dbReference>
<dbReference type="InterPro" id="IPR019489">
    <property type="entry name" value="Clp_ATPase_C"/>
</dbReference>
<dbReference type="GO" id="GO:0034605">
    <property type="term" value="P:cellular response to heat"/>
    <property type="evidence" value="ECO:0007669"/>
    <property type="project" value="TreeGrafter"/>
</dbReference>
<sequence length="746" mass="82132">MAGTLLQSVALGTAFAGRISTQKWRSHGARRPASMLAMSLSRPVKMSAFVGLRSVHSFSITPTVSNSRSAVASYRSSWRTRRSRHNYIGSEHLLLGLLREGEGVAARVLESLGADPSNIRTQVIRMIGETTEAVGAGVGGGSSGNKMPTLEEYGTNLTKLAEEGKLDPVVGRQPQIERVVQILGRRTKNNPCLIGEPGVGKTAIAEGLAQRISTGDVPETIEGKKVITLDMGLLVAGTKYRGEFEERLKKLMEEIKQSDEIILFIDEVHTLIGAGAAEGAIDAANILKPALARAHFVCSDRFLPDKAIDLIDEAGSRVRLQHAQVPEEARELDKELKQVTKQKNEAVRSQDFEKAGELRDREMELKAQITALIDKSKEMSKAEEESGETGPMVNEADIQHIVSSWTGIPVEKVSSDESDKLLKMEETLHRRVIGQDEAVVAISRSIRRARVGLKNPNRPIASFIFAGPTGVGKSELAKALAAYYFGSEEAMIRLDMSEFMERHTVSKLIGSPPGYVGYTEGGQLTEAVRRRPYTVVLFDEIEKAHPDVFNMMLQILEDGRLTDSKGRTVDFKNTLLIMTSNVGSSVIEKGGRKIGFDLDSDEKDSSYGRIKSLVIEEMKQYFRPEFLNRLDEMIVFRQLTKLEVKEIADIMLQEVIDRLKVKDINLQVTEKFKERVVDEGYSPSYGARPLRRAIMRLLEDSLAEKMLAGEVKEGDSAIVDVDSEGKVVVLNGQGGIPELSTPAVTV</sequence>
<dbReference type="PANTHER" id="PTHR11638">
    <property type="entry name" value="ATP-DEPENDENT CLP PROTEASE"/>
    <property type="match status" value="1"/>
</dbReference>
<evidence type="ECO:0000313" key="10">
    <source>
        <dbReference type="EMBL" id="RLM98750.1"/>
    </source>
</evidence>
<dbReference type="InterPro" id="IPR003593">
    <property type="entry name" value="AAA+_ATPase"/>
</dbReference>
<dbReference type="SMART" id="SM01086">
    <property type="entry name" value="ClpB_D2-small"/>
    <property type="match status" value="1"/>
</dbReference>
<dbReference type="Pfam" id="PF07724">
    <property type="entry name" value="AAA_2"/>
    <property type="match status" value="1"/>
</dbReference>
<dbReference type="InterPro" id="IPR001270">
    <property type="entry name" value="ClpA/B"/>
</dbReference>
<dbReference type="AlphaFoldDB" id="A0A3L6R8X6"/>
<dbReference type="FunFam" id="1.10.8.60:FF:000017">
    <property type="entry name" value="ATP-dependent chaperone ClpB"/>
    <property type="match status" value="1"/>
</dbReference>
<evidence type="ECO:0000256" key="2">
    <source>
        <dbReference type="ARBA" id="ARBA00022528"/>
    </source>
</evidence>
<dbReference type="PROSITE" id="PS51903">
    <property type="entry name" value="CLP_R"/>
    <property type="match status" value="1"/>
</dbReference>
<dbReference type="SMART" id="SM00382">
    <property type="entry name" value="AAA"/>
    <property type="match status" value="2"/>
</dbReference>
<protein>
    <submittedName>
        <fullName evidence="10">Uncharacterized protein</fullName>
    </submittedName>
</protein>
<evidence type="ECO:0000256" key="3">
    <source>
        <dbReference type="ARBA" id="ARBA00022737"/>
    </source>
</evidence>
<dbReference type="Pfam" id="PF17871">
    <property type="entry name" value="AAA_lid_9"/>
    <property type="match status" value="1"/>
</dbReference>
<dbReference type="EMBL" id="PQIB02000009">
    <property type="protein sequence ID" value="RLM98750.1"/>
    <property type="molecule type" value="Genomic_DNA"/>
</dbReference>
<dbReference type="Pfam" id="PF02861">
    <property type="entry name" value="Clp_N"/>
    <property type="match status" value="1"/>
</dbReference>
<evidence type="ECO:0000256" key="5">
    <source>
        <dbReference type="ARBA" id="ARBA00022840"/>
    </source>
</evidence>
<keyword evidence="2" id="KW-0150">Chloroplast</keyword>
<comment type="caution">
    <text evidence="10">The sequence shown here is derived from an EMBL/GenBank/DDBJ whole genome shotgun (WGS) entry which is preliminary data.</text>
</comment>
<evidence type="ECO:0000259" key="8">
    <source>
        <dbReference type="PROSITE" id="PS50151"/>
    </source>
</evidence>
<dbReference type="PROSITE" id="PS50151">
    <property type="entry name" value="UVR"/>
    <property type="match status" value="1"/>
</dbReference>